<dbReference type="RefSeq" id="WP_184349213.1">
    <property type="nucleotide sequence ID" value="NZ_JACHJH010000003.1"/>
</dbReference>
<evidence type="ECO:0000259" key="1">
    <source>
        <dbReference type="PROSITE" id="PS50943"/>
    </source>
</evidence>
<dbReference type="Proteomes" id="UP000556084">
    <property type="component" value="Unassembled WGS sequence"/>
</dbReference>
<evidence type="ECO:0000313" key="3">
    <source>
        <dbReference type="Proteomes" id="UP000556084"/>
    </source>
</evidence>
<sequence>MRYGPAVRRRKLGAELRRQRELTGMTSREAAGAVGWHQSKVSRIETGSSGAKPADVARLLDVYSVFDPELRALLRALCGADPAEPGRPRSGSRRWWHGYRELLPASYLDFISLEAEACRARTLETTVVPGLLQTPEYARAVTRAALGDPAPELVEQLVRVRMARQSVLRTARPLELCAILDEAVLRHEVGGPEIMAGQLRHLRDSTSLPHVRLHILPFTGGNHMGVTGPFVILSFPRIADLDVVVIDHLTSSLYLERQEDLWAYGSAFTKLRAHALSHENSLEFITEIIRHRDR</sequence>
<gene>
    <name evidence="2" type="ORF">FHS39_002372</name>
</gene>
<organism evidence="2 3">
    <name type="scientific">Streptomyces olivoverticillatus</name>
    <dbReference type="NCBI Taxonomy" id="66427"/>
    <lineage>
        <taxon>Bacteria</taxon>
        <taxon>Bacillati</taxon>
        <taxon>Actinomycetota</taxon>
        <taxon>Actinomycetes</taxon>
        <taxon>Kitasatosporales</taxon>
        <taxon>Streptomycetaceae</taxon>
        <taxon>Streptomyces</taxon>
    </lineage>
</organism>
<comment type="caution">
    <text evidence="2">The sequence shown here is derived from an EMBL/GenBank/DDBJ whole genome shotgun (WGS) entry which is preliminary data.</text>
</comment>
<proteinExistence type="predicted"/>
<dbReference type="SUPFAM" id="SSF47413">
    <property type="entry name" value="lambda repressor-like DNA-binding domains"/>
    <property type="match status" value="1"/>
</dbReference>
<dbReference type="EMBL" id="JACHJH010000003">
    <property type="protein sequence ID" value="MBB4893341.1"/>
    <property type="molecule type" value="Genomic_DNA"/>
</dbReference>
<name>A0A7W7LPE3_9ACTN</name>
<dbReference type="PROSITE" id="PS50943">
    <property type="entry name" value="HTH_CROC1"/>
    <property type="match status" value="1"/>
</dbReference>
<dbReference type="CDD" id="cd00093">
    <property type="entry name" value="HTH_XRE"/>
    <property type="match status" value="1"/>
</dbReference>
<keyword evidence="3" id="KW-1185">Reference proteome</keyword>
<evidence type="ECO:0000313" key="2">
    <source>
        <dbReference type="EMBL" id="MBB4893341.1"/>
    </source>
</evidence>
<dbReference type="InterPro" id="IPR010982">
    <property type="entry name" value="Lambda_DNA-bd_dom_sf"/>
</dbReference>
<reference evidence="2 3" key="1">
    <citation type="submission" date="2020-08" db="EMBL/GenBank/DDBJ databases">
        <title>Genomic Encyclopedia of Type Strains, Phase III (KMG-III): the genomes of soil and plant-associated and newly described type strains.</title>
        <authorList>
            <person name="Whitman W."/>
        </authorList>
    </citation>
    <scope>NUCLEOTIDE SEQUENCE [LARGE SCALE GENOMIC DNA]</scope>
    <source>
        <strain evidence="2 3">CECT 3266</strain>
    </source>
</reference>
<dbReference type="Pfam" id="PF13560">
    <property type="entry name" value="HTH_31"/>
    <property type="match status" value="1"/>
</dbReference>
<dbReference type="Gene3D" id="1.10.260.40">
    <property type="entry name" value="lambda repressor-like DNA-binding domains"/>
    <property type="match status" value="1"/>
</dbReference>
<dbReference type="AlphaFoldDB" id="A0A7W7LPE3"/>
<dbReference type="Pfam" id="PF19054">
    <property type="entry name" value="DUF5753"/>
    <property type="match status" value="1"/>
</dbReference>
<dbReference type="InterPro" id="IPR001387">
    <property type="entry name" value="Cro/C1-type_HTH"/>
</dbReference>
<feature type="domain" description="HTH cro/C1-type" evidence="1">
    <location>
        <begin position="16"/>
        <end position="71"/>
    </location>
</feature>
<dbReference type="SMART" id="SM00530">
    <property type="entry name" value="HTH_XRE"/>
    <property type="match status" value="1"/>
</dbReference>
<accession>A0A7W7LPE3</accession>
<protein>
    <submittedName>
        <fullName evidence="2">Transcriptional regulator with XRE-family HTH domain</fullName>
    </submittedName>
</protein>
<dbReference type="GO" id="GO:0003677">
    <property type="term" value="F:DNA binding"/>
    <property type="evidence" value="ECO:0007669"/>
    <property type="project" value="InterPro"/>
</dbReference>
<dbReference type="InterPro" id="IPR043917">
    <property type="entry name" value="DUF5753"/>
</dbReference>